<dbReference type="Proteomes" id="UP000318521">
    <property type="component" value="Unassembled WGS sequence"/>
</dbReference>
<sequence>MLISIKSPFIPLLFKQKLVESEKKVGYLKATRFLGRIKGNKSYEVKYKQNRIKIIEGKTENGKRRWGIVELNENEEKEIGSLFLVSSAKETLSRGITEYEVKYDTVIYHVNKPFMHQKNYCELKNESNKIIAKHQEQDILRWRRDIKVEEETLNERDIAVCVLVLSLIIFIS</sequence>
<evidence type="ECO:0000313" key="1">
    <source>
        <dbReference type="EMBL" id="TSB48230.1"/>
    </source>
</evidence>
<evidence type="ECO:0000313" key="2">
    <source>
        <dbReference type="Proteomes" id="UP000318521"/>
    </source>
</evidence>
<name>A0A554A3G3_9BACI</name>
<accession>A0A554A3G3</accession>
<gene>
    <name evidence="1" type="ORF">FN960_01370</name>
</gene>
<comment type="caution">
    <text evidence="1">The sequence shown here is derived from an EMBL/GenBank/DDBJ whole genome shotgun (WGS) entry which is preliminary data.</text>
</comment>
<dbReference type="AlphaFoldDB" id="A0A554A3G3"/>
<dbReference type="EMBL" id="VLXZ01000001">
    <property type="protein sequence ID" value="TSB48230.1"/>
    <property type="molecule type" value="Genomic_DNA"/>
</dbReference>
<reference evidence="1 2" key="1">
    <citation type="submission" date="2019-07" db="EMBL/GenBank/DDBJ databases">
        <authorList>
            <person name="Park Y.J."/>
            <person name="Jeong S.E."/>
            <person name="Jung H.S."/>
        </authorList>
    </citation>
    <scope>NUCLEOTIDE SEQUENCE [LARGE SCALE GENOMIC DNA]</scope>
    <source>
        <strain evidence="2">P16(2019)</strain>
    </source>
</reference>
<keyword evidence="2" id="KW-1185">Reference proteome</keyword>
<dbReference type="RefSeq" id="WP_143846575.1">
    <property type="nucleotide sequence ID" value="NZ_VLXZ01000001.1"/>
</dbReference>
<proteinExistence type="predicted"/>
<protein>
    <submittedName>
        <fullName evidence="1">Uncharacterized protein</fullName>
    </submittedName>
</protein>
<dbReference type="OrthoDB" id="2969771at2"/>
<organism evidence="1 2">
    <name type="scientific">Alkalicoccobacillus porphyridii</name>
    <dbReference type="NCBI Taxonomy" id="2597270"/>
    <lineage>
        <taxon>Bacteria</taxon>
        <taxon>Bacillati</taxon>
        <taxon>Bacillota</taxon>
        <taxon>Bacilli</taxon>
        <taxon>Bacillales</taxon>
        <taxon>Bacillaceae</taxon>
        <taxon>Alkalicoccobacillus</taxon>
    </lineage>
</organism>